<accession>A0ABD0LZN8</accession>
<name>A0ABD0LZN8_9CAEN</name>
<dbReference type="InterPro" id="IPR000859">
    <property type="entry name" value="CUB_dom"/>
</dbReference>
<dbReference type="InterPro" id="IPR016187">
    <property type="entry name" value="CTDL_fold"/>
</dbReference>
<keyword evidence="1 2" id="KW-1015">Disulfide bond</keyword>
<sequence length="628" mass="70829">GLYHFNLTACYTEAIAVPDKGVFEISGDITLDKHVDFPECLLLIIASSGKFISMVIEHFYPELVEEHPESVSADTELVISGGNKKDNTFKTEDMFTHPFVVPSEGPEIGVLIRANQRSVRRLSLRFRFFVSNKAGRKLLQQVVKSPTTGYVTTFAFDGQTQYAHETHATTVISLPVGHVIMISFPHFHLQKSEDCRSDQLKLHNSFVPKKLSDVWRTATMCGYDDTPPKIYDYNVYFVFESDEAGRGSGFKMFYSMHPKSQRPAQELDSGLFNCSVPHYDSFQLHFNCNLAIECVAGEDERDCPYTSTACGQGFIDAGNKCYRYITVRKEITWYDAYEQCRKFSQRLVSPKTPSEWQTFKTILGFGKKTFGVFVGLTTSPPNMGAMYREVWQWEDQTMAFYVNARGQKLSKPTCAYVPPVYTDLLHPIGCSTPIYVHFLLCENDKSVNSTDKRDVIQAFINPPSFTKVVWLHHIALVACPDRHVTRDYLSCDAEAHCGVPHNTVSCSTPTSGYVAMFACDSRSQTVHYTLVCDHRRDCADASDEAFCLFTACPERRCRNQQCASDDQWCDGMQHCIDGSDEDRSTLVATAESETGTAAMATDRAKRLAMKMCGTKTQIDDTSDIDFYR</sequence>
<dbReference type="CDD" id="cd00041">
    <property type="entry name" value="CUB"/>
    <property type="match status" value="1"/>
</dbReference>
<dbReference type="InterPro" id="IPR001304">
    <property type="entry name" value="C-type_lectin-like"/>
</dbReference>
<dbReference type="InterPro" id="IPR002172">
    <property type="entry name" value="LDrepeatLR_classA_rpt"/>
</dbReference>
<dbReference type="CDD" id="cd00037">
    <property type="entry name" value="CLECT"/>
    <property type="match status" value="1"/>
</dbReference>
<evidence type="ECO:0000259" key="3">
    <source>
        <dbReference type="PROSITE" id="PS01180"/>
    </source>
</evidence>
<protein>
    <recommendedName>
        <fullName evidence="7">C-type lectin domain-containing protein</fullName>
    </recommendedName>
</protein>
<dbReference type="InterPro" id="IPR036055">
    <property type="entry name" value="LDL_receptor-like_sf"/>
</dbReference>
<keyword evidence="6" id="KW-1185">Reference proteome</keyword>
<evidence type="ECO:0000259" key="4">
    <source>
        <dbReference type="PROSITE" id="PS50041"/>
    </source>
</evidence>
<evidence type="ECO:0000313" key="5">
    <source>
        <dbReference type="EMBL" id="KAK7504613.1"/>
    </source>
</evidence>
<evidence type="ECO:0000256" key="2">
    <source>
        <dbReference type="PROSITE-ProRule" id="PRU00124"/>
    </source>
</evidence>
<dbReference type="PRINTS" id="PR00261">
    <property type="entry name" value="LDLRECEPTOR"/>
</dbReference>
<feature type="non-terminal residue" evidence="5">
    <location>
        <position position="1"/>
    </location>
</feature>
<evidence type="ECO:0000313" key="6">
    <source>
        <dbReference type="Proteomes" id="UP001519460"/>
    </source>
</evidence>
<dbReference type="Gene3D" id="3.10.100.10">
    <property type="entry name" value="Mannose-Binding Protein A, subunit A"/>
    <property type="match status" value="1"/>
</dbReference>
<dbReference type="InterPro" id="IPR051221">
    <property type="entry name" value="LDLR-related"/>
</dbReference>
<comment type="caution">
    <text evidence="2">Lacks conserved residue(s) required for the propagation of feature annotation.</text>
</comment>
<evidence type="ECO:0000256" key="1">
    <source>
        <dbReference type="ARBA" id="ARBA00023157"/>
    </source>
</evidence>
<dbReference type="PROSITE" id="PS50041">
    <property type="entry name" value="C_TYPE_LECTIN_2"/>
    <property type="match status" value="1"/>
</dbReference>
<dbReference type="CDD" id="cd00112">
    <property type="entry name" value="LDLa"/>
    <property type="match status" value="2"/>
</dbReference>
<proteinExistence type="predicted"/>
<dbReference type="InterPro" id="IPR035914">
    <property type="entry name" value="Sperma_CUB_dom_sf"/>
</dbReference>
<dbReference type="Gene3D" id="2.60.120.290">
    <property type="entry name" value="Spermadhesin, CUB domain"/>
    <property type="match status" value="1"/>
</dbReference>
<dbReference type="SUPFAM" id="SSF57424">
    <property type="entry name" value="LDL receptor-like module"/>
    <property type="match status" value="2"/>
</dbReference>
<dbReference type="PANTHER" id="PTHR22722">
    <property type="entry name" value="LOW-DENSITY LIPOPROTEIN RECEPTOR-RELATED PROTEIN 2-RELATED"/>
    <property type="match status" value="1"/>
</dbReference>
<feature type="disulfide bond" evidence="2">
    <location>
        <begin position="557"/>
        <end position="575"/>
    </location>
</feature>
<feature type="disulfide bond" evidence="2">
    <location>
        <begin position="532"/>
        <end position="547"/>
    </location>
</feature>
<gene>
    <name evidence="5" type="ORF">BaRGS_00004099</name>
</gene>
<dbReference type="Proteomes" id="UP001519460">
    <property type="component" value="Unassembled WGS sequence"/>
</dbReference>
<dbReference type="SMART" id="SM00034">
    <property type="entry name" value="CLECT"/>
    <property type="match status" value="1"/>
</dbReference>
<dbReference type="Pfam" id="PF00057">
    <property type="entry name" value="Ldl_recept_a"/>
    <property type="match status" value="1"/>
</dbReference>
<dbReference type="PROSITE" id="PS01180">
    <property type="entry name" value="CUB"/>
    <property type="match status" value="1"/>
</dbReference>
<dbReference type="EMBL" id="JACVVK020000014">
    <property type="protein sequence ID" value="KAK7504613.1"/>
    <property type="molecule type" value="Genomic_DNA"/>
</dbReference>
<dbReference type="SMART" id="SM00042">
    <property type="entry name" value="CUB"/>
    <property type="match status" value="1"/>
</dbReference>
<dbReference type="SMART" id="SM00192">
    <property type="entry name" value="LDLa"/>
    <property type="match status" value="2"/>
</dbReference>
<dbReference type="PANTHER" id="PTHR22722:SF15">
    <property type="entry name" value="LOW-DENSITY LIPOPROTEIN RECEPTOR-RELATED"/>
    <property type="match status" value="1"/>
</dbReference>
<dbReference type="PROSITE" id="PS50068">
    <property type="entry name" value="LDLRA_2"/>
    <property type="match status" value="2"/>
</dbReference>
<feature type="domain" description="CUB" evidence="3">
    <location>
        <begin position="134"/>
        <end position="257"/>
    </location>
</feature>
<dbReference type="Gene3D" id="4.10.400.10">
    <property type="entry name" value="Low-density Lipoprotein Receptor"/>
    <property type="match status" value="1"/>
</dbReference>
<dbReference type="AlphaFoldDB" id="A0ABD0LZN8"/>
<dbReference type="SUPFAM" id="SSF49854">
    <property type="entry name" value="Spermadhesin, CUB domain"/>
    <property type="match status" value="1"/>
</dbReference>
<reference evidence="5 6" key="1">
    <citation type="journal article" date="2023" name="Sci. Data">
        <title>Genome assembly of the Korean intertidal mud-creeper Batillaria attramentaria.</title>
        <authorList>
            <person name="Patra A.K."/>
            <person name="Ho P.T."/>
            <person name="Jun S."/>
            <person name="Lee S.J."/>
            <person name="Kim Y."/>
            <person name="Won Y.J."/>
        </authorList>
    </citation>
    <scope>NUCLEOTIDE SEQUENCE [LARGE SCALE GENOMIC DNA]</scope>
    <source>
        <strain evidence="5">Wonlab-2016</strain>
    </source>
</reference>
<dbReference type="InterPro" id="IPR016186">
    <property type="entry name" value="C-type_lectin-like/link_sf"/>
</dbReference>
<dbReference type="SUPFAM" id="SSF56436">
    <property type="entry name" value="C-type lectin-like"/>
    <property type="match status" value="1"/>
</dbReference>
<feature type="domain" description="C-type lectin" evidence="4">
    <location>
        <begin position="317"/>
        <end position="431"/>
    </location>
</feature>
<comment type="caution">
    <text evidence="5">The sequence shown here is derived from an EMBL/GenBank/DDBJ whole genome shotgun (WGS) entry which is preliminary data.</text>
</comment>
<organism evidence="5 6">
    <name type="scientific">Batillaria attramentaria</name>
    <dbReference type="NCBI Taxonomy" id="370345"/>
    <lineage>
        <taxon>Eukaryota</taxon>
        <taxon>Metazoa</taxon>
        <taxon>Spiralia</taxon>
        <taxon>Lophotrochozoa</taxon>
        <taxon>Mollusca</taxon>
        <taxon>Gastropoda</taxon>
        <taxon>Caenogastropoda</taxon>
        <taxon>Sorbeoconcha</taxon>
        <taxon>Cerithioidea</taxon>
        <taxon>Batillariidae</taxon>
        <taxon>Batillaria</taxon>
    </lineage>
</organism>
<evidence type="ECO:0008006" key="7">
    <source>
        <dbReference type="Google" id="ProtNLM"/>
    </source>
</evidence>
<dbReference type="Pfam" id="PF00431">
    <property type="entry name" value="CUB"/>
    <property type="match status" value="1"/>
</dbReference>